<accession>D8Q5L2</accession>
<feature type="compositionally biased region" description="Low complexity" evidence="1">
    <location>
        <begin position="10"/>
        <end position="28"/>
    </location>
</feature>
<evidence type="ECO:0000313" key="2">
    <source>
        <dbReference type="EMBL" id="EFI96985.1"/>
    </source>
</evidence>
<dbReference type="AlphaFoldDB" id="D8Q5L2"/>
<feature type="non-terminal residue" evidence="2">
    <location>
        <position position="126"/>
    </location>
</feature>
<reference evidence="2 3" key="1">
    <citation type="journal article" date="2010" name="Nat. Biotechnol.">
        <title>Genome sequence of the model mushroom Schizophyllum commune.</title>
        <authorList>
            <person name="Ohm R.A."/>
            <person name="de Jong J.F."/>
            <person name="Lugones L.G."/>
            <person name="Aerts A."/>
            <person name="Kothe E."/>
            <person name="Stajich J.E."/>
            <person name="de Vries R.P."/>
            <person name="Record E."/>
            <person name="Levasseur A."/>
            <person name="Baker S.E."/>
            <person name="Bartholomew K.A."/>
            <person name="Coutinho P.M."/>
            <person name="Erdmann S."/>
            <person name="Fowler T.J."/>
            <person name="Gathman A.C."/>
            <person name="Lombard V."/>
            <person name="Henrissat B."/>
            <person name="Knabe N."/>
            <person name="Kuees U."/>
            <person name="Lilly W.W."/>
            <person name="Lindquist E."/>
            <person name="Lucas S."/>
            <person name="Magnuson J.K."/>
            <person name="Piumi F."/>
            <person name="Raudaskoski M."/>
            <person name="Salamov A."/>
            <person name="Schmutz J."/>
            <person name="Schwarze F.W.M.R."/>
            <person name="vanKuyk P.A."/>
            <person name="Horton J.S."/>
            <person name="Grigoriev I.V."/>
            <person name="Woesten H.A.B."/>
        </authorList>
    </citation>
    <scope>NUCLEOTIDE SEQUENCE [LARGE SCALE GENOMIC DNA]</scope>
    <source>
        <strain evidence="3">H4-8 / FGSC 9210</strain>
    </source>
</reference>
<dbReference type="RefSeq" id="XP_003031888.1">
    <property type="nucleotide sequence ID" value="XM_003031842.1"/>
</dbReference>
<gene>
    <name evidence="2" type="ORF">SCHCODRAFT_109253</name>
</gene>
<sequence length="126" mass="13263">MMPFTFDLRTLPSNTPSSSVSPASSPHSTPGLFKINLVPLKASESNFQSSPLLVSTSVCTPSFWHEYCLRSAPQSRTASSLLSYHALASVDTSASSVSSSSSASRSHALPLLLLACCLVIDSPTLC</sequence>
<name>D8Q5L2_SCHCM</name>
<proteinExistence type="predicted"/>
<dbReference type="Proteomes" id="UP000007431">
    <property type="component" value="Unassembled WGS sequence"/>
</dbReference>
<dbReference type="VEuPathDB" id="FungiDB:SCHCODRAFT_01171357"/>
<protein>
    <submittedName>
        <fullName evidence="2">Uncharacterized protein</fullName>
    </submittedName>
</protein>
<keyword evidence="3" id="KW-1185">Reference proteome</keyword>
<dbReference type="GeneID" id="9596420"/>
<dbReference type="KEGG" id="scm:SCHCO_01171357"/>
<dbReference type="EMBL" id="GL377306">
    <property type="protein sequence ID" value="EFI96985.1"/>
    <property type="molecule type" value="Genomic_DNA"/>
</dbReference>
<dbReference type="InParanoid" id="D8Q5L2"/>
<organism evidence="3">
    <name type="scientific">Schizophyllum commune (strain H4-8 / FGSC 9210)</name>
    <name type="common">Split gill fungus</name>
    <dbReference type="NCBI Taxonomy" id="578458"/>
    <lineage>
        <taxon>Eukaryota</taxon>
        <taxon>Fungi</taxon>
        <taxon>Dikarya</taxon>
        <taxon>Basidiomycota</taxon>
        <taxon>Agaricomycotina</taxon>
        <taxon>Agaricomycetes</taxon>
        <taxon>Agaricomycetidae</taxon>
        <taxon>Agaricales</taxon>
        <taxon>Schizophyllaceae</taxon>
        <taxon>Schizophyllum</taxon>
    </lineage>
</organism>
<evidence type="ECO:0000313" key="3">
    <source>
        <dbReference type="Proteomes" id="UP000007431"/>
    </source>
</evidence>
<feature type="region of interest" description="Disordered" evidence="1">
    <location>
        <begin position="1"/>
        <end position="28"/>
    </location>
</feature>
<dbReference type="HOGENOM" id="CLU_1982859_0_0_1"/>
<evidence type="ECO:0000256" key="1">
    <source>
        <dbReference type="SAM" id="MobiDB-lite"/>
    </source>
</evidence>